<sequence length="35" mass="3962">MLYKDPKNTIKTLIINGSTIFINCNVDIIHISTNL</sequence>
<proteinExistence type="predicted"/>
<evidence type="ECO:0000313" key="1">
    <source>
        <dbReference type="EMBL" id="JAH64745.1"/>
    </source>
</evidence>
<protein>
    <submittedName>
        <fullName evidence="1">Uncharacterized protein</fullName>
    </submittedName>
</protein>
<reference evidence="1" key="2">
    <citation type="journal article" date="2015" name="Fish Shellfish Immunol.">
        <title>Early steps in the European eel (Anguilla anguilla)-Vibrio vulnificus interaction in the gills: Role of the RtxA13 toxin.</title>
        <authorList>
            <person name="Callol A."/>
            <person name="Pajuelo D."/>
            <person name="Ebbesson L."/>
            <person name="Teles M."/>
            <person name="MacKenzie S."/>
            <person name="Amaro C."/>
        </authorList>
    </citation>
    <scope>NUCLEOTIDE SEQUENCE</scope>
</reference>
<name>A0A0E9UHN3_ANGAN</name>
<reference evidence="1" key="1">
    <citation type="submission" date="2014-11" db="EMBL/GenBank/DDBJ databases">
        <authorList>
            <person name="Amaro Gonzalez C."/>
        </authorList>
    </citation>
    <scope>NUCLEOTIDE SEQUENCE</scope>
</reference>
<dbReference type="AlphaFoldDB" id="A0A0E9UHN3"/>
<dbReference type="EMBL" id="GBXM01043832">
    <property type="protein sequence ID" value="JAH64745.1"/>
    <property type="molecule type" value="Transcribed_RNA"/>
</dbReference>
<organism evidence="1">
    <name type="scientific">Anguilla anguilla</name>
    <name type="common">European freshwater eel</name>
    <name type="synonym">Muraena anguilla</name>
    <dbReference type="NCBI Taxonomy" id="7936"/>
    <lineage>
        <taxon>Eukaryota</taxon>
        <taxon>Metazoa</taxon>
        <taxon>Chordata</taxon>
        <taxon>Craniata</taxon>
        <taxon>Vertebrata</taxon>
        <taxon>Euteleostomi</taxon>
        <taxon>Actinopterygii</taxon>
        <taxon>Neopterygii</taxon>
        <taxon>Teleostei</taxon>
        <taxon>Anguilliformes</taxon>
        <taxon>Anguillidae</taxon>
        <taxon>Anguilla</taxon>
    </lineage>
</organism>
<accession>A0A0E9UHN3</accession>